<accession>A0AAD5E2T3</accession>
<dbReference type="GO" id="GO:0012505">
    <property type="term" value="C:endomembrane system"/>
    <property type="evidence" value="ECO:0007669"/>
    <property type="project" value="UniProtKB-SubCell"/>
</dbReference>
<dbReference type="InterPro" id="IPR031926">
    <property type="entry name" value="TMEM135_N"/>
</dbReference>
<dbReference type="PANTHER" id="PTHR12459">
    <property type="entry name" value="TRANSMEMBRANE PROTEIN 135-RELATED"/>
    <property type="match status" value="1"/>
</dbReference>
<feature type="transmembrane region" description="Helical" evidence="7">
    <location>
        <begin position="203"/>
        <end position="220"/>
    </location>
</feature>
<evidence type="ECO:0000259" key="8">
    <source>
        <dbReference type="Pfam" id="PF15982"/>
    </source>
</evidence>
<feature type="transmembrane region" description="Helical" evidence="7">
    <location>
        <begin position="140"/>
        <end position="159"/>
    </location>
</feature>
<keyword evidence="10" id="KW-1185">Reference proteome</keyword>
<sequence>MSSSISNGKVPHSAHKSGAHSSTIRQLIKSKVDSLSPETRRTLLILLRAFALGWSVSALPALLGLYIKMLVKALKTNSLPSMQKLLNDTLRKLYNGVARNGVPWLFCGSLGGHRLVEPILKKLLKDTQSTKESTKDQKRLLVSSFIASALTIYSVHRLFPRTGTLDITLFAAVRAGDVFAHRLGSNEYAKKKLPSWLLQNGDVLVFVLACTEIMFSWFFAPTRLPKSYNNWISRMANMDQRLLEALRMIRKGEFVYGKDTGTPSLLMDYCSDIGLPPSYGDPITGRIHCDLVHDGLAGGCEANAARRFSKGFAQAFLIYLPVHLLPPLIFKRKKLLDSPLDNSIHIIKAAMRSSAFLASFIALTWYGVCLTRTRIGHQLLRIDQSRLDNTLAPLIGCMMCGFSILLENKHRRGEMALYVAPRAIYSIMERVLGPHRRGRSWEKWTAEASEIVVFSGAVATVIEAMYRRDDMVRSSVKGIMKWVQDL</sequence>
<feature type="domain" description="Transmembrane protein 135 N-terminal" evidence="8">
    <location>
        <begin position="300"/>
        <end position="423"/>
    </location>
</feature>
<protein>
    <recommendedName>
        <fullName evidence="8">Transmembrane protein 135 N-terminal domain-containing protein</fullName>
    </recommendedName>
</protein>
<evidence type="ECO:0000256" key="4">
    <source>
        <dbReference type="ARBA" id="ARBA00022989"/>
    </source>
</evidence>
<evidence type="ECO:0000256" key="7">
    <source>
        <dbReference type="SAM" id="Phobius"/>
    </source>
</evidence>
<comment type="similarity">
    <text evidence="2">Belongs to the TMEM135 family.</text>
</comment>
<keyword evidence="5 7" id="KW-0472">Membrane</keyword>
<feature type="transmembrane region" description="Helical" evidence="7">
    <location>
        <begin position="349"/>
        <end position="368"/>
    </location>
</feature>
<feature type="transmembrane region" description="Helical" evidence="7">
    <location>
        <begin position="389"/>
        <end position="406"/>
    </location>
</feature>
<dbReference type="InterPro" id="IPR026749">
    <property type="entry name" value="Tmem135"/>
</dbReference>
<keyword evidence="3 7" id="KW-0812">Transmembrane</keyword>
<evidence type="ECO:0000256" key="3">
    <source>
        <dbReference type="ARBA" id="ARBA00022692"/>
    </source>
</evidence>
<dbReference type="Proteomes" id="UP001206595">
    <property type="component" value="Unassembled WGS sequence"/>
</dbReference>
<dbReference type="Pfam" id="PF15982">
    <property type="entry name" value="TMEM135_C_rich"/>
    <property type="match status" value="1"/>
</dbReference>
<evidence type="ECO:0000313" key="10">
    <source>
        <dbReference type="Proteomes" id="UP001206595"/>
    </source>
</evidence>
<dbReference type="GeneID" id="75917471"/>
<evidence type="ECO:0000313" key="9">
    <source>
        <dbReference type="EMBL" id="KAI8575734.1"/>
    </source>
</evidence>
<reference evidence="9" key="1">
    <citation type="submission" date="2021-06" db="EMBL/GenBank/DDBJ databases">
        <authorList>
            <consortium name="DOE Joint Genome Institute"/>
            <person name="Mondo S.J."/>
            <person name="Amses K.R."/>
            <person name="Simmons D.R."/>
            <person name="Longcore J.E."/>
            <person name="Seto K."/>
            <person name="Alves G.H."/>
            <person name="Bonds A.E."/>
            <person name="Quandt C.A."/>
            <person name="Davis W.J."/>
            <person name="Chang Y."/>
            <person name="Letcher P.M."/>
            <person name="Powell M.J."/>
            <person name="Kuo A."/>
            <person name="Labutti K."/>
            <person name="Pangilinan J."/>
            <person name="Andreopoulos W."/>
            <person name="Tritt A."/>
            <person name="Riley R."/>
            <person name="Hundley H."/>
            <person name="Johnson J."/>
            <person name="Lipzen A."/>
            <person name="Barry K."/>
            <person name="Berbee M.L."/>
            <person name="Buchler N.E."/>
            <person name="Grigoriev I.V."/>
            <person name="Spatafora J.W."/>
            <person name="Stajich J.E."/>
            <person name="James T.Y."/>
        </authorList>
    </citation>
    <scope>NUCLEOTIDE SEQUENCE</scope>
    <source>
        <strain evidence="9">AG</strain>
    </source>
</reference>
<evidence type="ECO:0000256" key="2">
    <source>
        <dbReference type="ARBA" id="ARBA00008924"/>
    </source>
</evidence>
<dbReference type="AlphaFoldDB" id="A0AAD5E2T3"/>
<evidence type="ECO:0000256" key="6">
    <source>
        <dbReference type="SAM" id="MobiDB-lite"/>
    </source>
</evidence>
<dbReference type="EMBL" id="MU620971">
    <property type="protein sequence ID" value="KAI8575734.1"/>
    <property type="molecule type" value="Genomic_DNA"/>
</dbReference>
<keyword evidence="4 7" id="KW-1133">Transmembrane helix</keyword>
<feature type="transmembrane region" description="Helical" evidence="7">
    <location>
        <begin position="45"/>
        <end position="67"/>
    </location>
</feature>
<reference evidence="9" key="2">
    <citation type="journal article" date="2022" name="Proc. Natl. Acad. Sci. U.S.A.">
        <title>Diploid-dominant life cycles characterize the early evolution of Fungi.</title>
        <authorList>
            <person name="Amses K.R."/>
            <person name="Simmons D.R."/>
            <person name="Longcore J.E."/>
            <person name="Mondo S.J."/>
            <person name="Seto K."/>
            <person name="Jeronimo G.H."/>
            <person name="Bonds A.E."/>
            <person name="Quandt C.A."/>
            <person name="Davis W.J."/>
            <person name="Chang Y."/>
            <person name="Federici B.A."/>
            <person name="Kuo A."/>
            <person name="LaButti K."/>
            <person name="Pangilinan J."/>
            <person name="Andreopoulos W."/>
            <person name="Tritt A."/>
            <person name="Riley R."/>
            <person name="Hundley H."/>
            <person name="Johnson J."/>
            <person name="Lipzen A."/>
            <person name="Barry K."/>
            <person name="Lang B.F."/>
            <person name="Cuomo C.A."/>
            <person name="Buchler N.E."/>
            <person name="Grigoriev I.V."/>
            <person name="Spatafora J.W."/>
            <person name="Stajich J.E."/>
            <person name="James T.Y."/>
        </authorList>
    </citation>
    <scope>NUCLEOTIDE SEQUENCE</scope>
    <source>
        <strain evidence="9">AG</strain>
    </source>
</reference>
<comment type="caution">
    <text evidence="9">The sequence shown here is derived from an EMBL/GenBank/DDBJ whole genome shotgun (WGS) entry which is preliminary data.</text>
</comment>
<dbReference type="PANTHER" id="PTHR12459:SF15">
    <property type="entry name" value="TRANSMEMBRANE PROTEIN 135"/>
    <property type="match status" value="1"/>
</dbReference>
<name>A0AAD5E2T3_UMBRA</name>
<feature type="region of interest" description="Disordered" evidence="6">
    <location>
        <begin position="1"/>
        <end position="22"/>
    </location>
</feature>
<gene>
    <name evidence="9" type="ORF">K450DRAFT_260203</name>
</gene>
<proteinExistence type="inferred from homology"/>
<organism evidence="9 10">
    <name type="scientific">Umbelopsis ramanniana AG</name>
    <dbReference type="NCBI Taxonomy" id="1314678"/>
    <lineage>
        <taxon>Eukaryota</taxon>
        <taxon>Fungi</taxon>
        <taxon>Fungi incertae sedis</taxon>
        <taxon>Mucoromycota</taxon>
        <taxon>Mucoromycotina</taxon>
        <taxon>Umbelopsidomycetes</taxon>
        <taxon>Umbelopsidales</taxon>
        <taxon>Umbelopsidaceae</taxon>
        <taxon>Umbelopsis</taxon>
    </lineage>
</organism>
<evidence type="ECO:0000256" key="5">
    <source>
        <dbReference type="ARBA" id="ARBA00023136"/>
    </source>
</evidence>
<comment type="subcellular location">
    <subcellularLocation>
        <location evidence="1">Endomembrane system</location>
        <topology evidence="1">Multi-pass membrane protein</topology>
    </subcellularLocation>
</comment>
<evidence type="ECO:0000256" key="1">
    <source>
        <dbReference type="ARBA" id="ARBA00004127"/>
    </source>
</evidence>
<dbReference type="RefSeq" id="XP_051440738.1">
    <property type="nucleotide sequence ID" value="XM_051592128.1"/>
</dbReference>